<reference evidence="1 2" key="1">
    <citation type="submission" date="2019-01" db="EMBL/GenBank/DDBJ databases">
        <title>A chromosome-scale genome assembly of the yellow perch, Perca flavescens.</title>
        <authorList>
            <person name="Feron R."/>
            <person name="Morvezen R."/>
            <person name="Bestin A."/>
            <person name="Haffray P."/>
            <person name="Klopp C."/>
            <person name="Zahm M."/>
            <person name="Cabau C."/>
            <person name="Roques C."/>
            <person name="Donnadieu C."/>
            <person name="Bouchez O."/>
            <person name="Christie M."/>
            <person name="Larson W."/>
            <person name="Guiguen Y."/>
        </authorList>
    </citation>
    <scope>NUCLEOTIDE SEQUENCE [LARGE SCALE GENOMIC DNA]</scope>
    <source>
        <strain evidence="1">YP-PL-M2</strain>
        <tissue evidence="1">Blood</tissue>
    </source>
</reference>
<dbReference type="EMBL" id="SCKG01000011">
    <property type="protein sequence ID" value="TDH06963.1"/>
    <property type="molecule type" value="Genomic_DNA"/>
</dbReference>
<dbReference type="Proteomes" id="UP000295070">
    <property type="component" value="Chromosome 11"/>
</dbReference>
<name>A0A484CVJ7_PERFV</name>
<comment type="caution">
    <text evidence="1">The sequence shown here is derived from an EMBL/GenBank/DDBJ whole genome shotgun (WGS) entry which is preliminary data.</text>
</comment>
<protein>
    <submittedName>
        <fullName evidence="1">Uncharacterized protein</fullName>
    </submittedName>
</protein>
<gene>
    <name evidence="1" type="ORF">EPR50_G00119140</name>
</gene>
<dbReference type="STRING" id="8167.A0A484CVJ7"/>
<keyword evidence="2" id="KW-1185">Reference proteome</keyword>
<proteinExistence type="predicted"/>
<organism evidence="1 2">
    <name type="scientific">Perca flavescens</name>
    <name type="common">American yellow perch</name>
    <name type="synonym">Morone flavescens</name>
    <dbReference type="NCBI Taxonomy" id="8167"/>
    <lineage>
        <taxon>Eukaryota</taxon>
        <taxon>Metazoa</taxon>
        <taxon>Chordata</taxon>
        <taxon>Craniata</taxon>
        <taxon>Vertebrata</taxon>
        <taxon>Euteleostomi</taxon>
        <taxon>Actinopterygii</taxon>
        <taxon>Neopterygii</taxon>
        <taxon>Teleostei</taxon>
        <taxon>Neoteleostei</taxon>
        <taxon>Acanthomorphata</taxon>
        <taxon>Eupercaria</taxon>
        <taxon>Perciformes</taxon>
        <taxon>Percoidei</taxon>
        <taxon>Percidae</taxon>
        <taxon>Percinae</taxon>
        <taxon>Perca</taxon>
    </lineage>
</organism>
<evidence type="ECO:0000313" key="1">
    <source>
        <dbReference type="EMBL" id="TDH06963.1"/>
    </source>
</evidence>
<dbReference type="AlphaFoldDB" id="A0A484CVJ7"/>
<accession>A0A484CVJ7</accession>
<evidence type="ECO:0000313" key="2">
    <source>
        <dbReference type="Proteomes" id="UP000295070"/>
    </source>
</evidence>
<sequence>MLLFRDGEAESESWLVHTLAISAARPAKHLSLSPSFQCSAFASWTKKNICKKECCFFVKGVREDVCTCGYSKTDHVDEAIKPEDFTGEGVGQTQTCQRSAHRCFWRHQLWWFGTKDRQVCASVHRHQPRTPVQLID</sequence>